<accession>A0ABY1ZJB3</accession>
<dbReference type="SUPFAM" id="SSF53756">
    <property type="entry name" value="UDP-Glycosyltransferase/glycogen phosphorylase"/>
    <property type="match status" value="1"/>
</dbReference>
<dbReference type="Gene3D" id="3.40.50.2000">
    <property type="entry name" value="Glycogen Phosphorylase B"/>
    <property type="match status" value="2"/>
</dbReference>
<dbReference type="EMBL" id="SJDL01000030">
    <property type="protein sequence ID" value="TBW51585.1"/>
    <property type="molecule type" value="Genomic_DNA"/>
</dbReference>
<evidence type="ECO:0000259" key="2">
    <source>
        <dbReference type="Pfam" id="PF13439"/>
    </source>
</evidence>
<organism evidence="3 4">
    <name type="scientific">Marinobacter halodurans</name>
    <dbReference type="NCBI Taxonomy" id="2528979"/>
    <lineage>
        <taxon>Bacteria</taxon>
        <taxon>Pseudomonadati</taxon>
        <taxon>Pseudomonadota</taxon>
        <taxon>Gammaproteobacteria</taxon>
        <taxon>Pseudomonadales</taxon>
        <taxon>Marinobacteraceae</taxon>
        <taxon>Marinobacter</taxon>
    </lineage>
</organism>
<dbReference type="CDD" id="cd03801">
    <property type="entry name" value="GT4_PimA-like"/>
    <property type="match status" value="1"/>
</dbReference>
<dbReference type="Pfam" id="PF13439">
    <property type="entry name" value="Glyco_transf_4"/>
    <property type="match status" value="1"/>
</dbReference>
<evidence type="ECO:0000259" key="1">
    <source>
        <dbReference type="Pfam" id="PF00534"/>
    </source>
</evidence>
<proteinExistence type="predicted"/>
<reference evidence="3 4" key="1">
    <citation type="submission" date="2019-02" db="EMBL/GenBank/DDBJ databases">
        <title>Marinobacter halodurans sp. nov., a marine bacterium isolated from sea tidal flat.</title>
        <authorList>
            <person name="Yoo Y."/>
            <person name="Lee D.W."/>
            <person name="Kim B.S."/>
            <person name="Kim J.-J."/>
        </authorList>
    </citation>
    <scope>NUCLEOTIDE SEQUENCE [LARGE SCALE GENOMIC DNA]</scope>
    <source>
        <strain evidence="3 4">YJ-S3-2</strain>
    </source>
</reference>
<feature type="domain" description="Glycosyl transferase family 1" evidence="1">
    <location>
        <begin position="204"/>
        <end position="349"/>
    </location>
</feature>
<sequence>MNRDGSHLGFPIRVLLVVRWPVGGIRTFLRYVLNSLPNERFEFTVIGVDTDGMKALRSELAHRLKDSRAVAADGKEERSLLSEVVSCLKAKEFDVIHAHGFTSATVAVLPSLIFRVPLLCTSHDVINENQFLTFNGWIKKRVLYLSLKMSRLVHSVSNDAEKNLLDFFPEFPRNRSVVIPNGIDTNHFFNAQAHDVHALIGVDPSTPIIGFFGRFMGQKGFRDLISAAERIRNEKLLPNFQVACFGSGAFIREEKADIERRGLSSFFSFIPFTPDVSGMMKGCNVIAMPSYWEACPLQPMEALSAGVPFVGTNCLGLREVLHDTPAYVVEVGSPHDLANAIVRAIEEGNASFVNYAPYAAKRFDINKTISQIAALYESVV</sequence>
<keyword evidence="4" id="KW-1185">Reference proteome</keyword>
<dbReference type="Proteomes" id="UP000313645">
    <property type="component" value="Unassembled WGS sequence"/>
</dbReference>
<dbReference type="PANTHER" id="PTHR12526">
    <property type="entry name" value="GLYCOSYLTRANSFERASE"/>
    <property type="match status" value="1"/>
</dbReference>
<dbReference type="InterPro" id="IPR028098">
    <property type="entry name" value="Glyco_trans_4-like_N"/>
</dbReference>
<evidence type="ECO:0000313" key="4">
    <source>
        <dbReference type="Proteomes" id="UP000313645"/>
    </source>
</evidence>
<evidence type="ECO:0000313" key="3">
    <source>
        <dbReference type="EMBL" id="TBW51585.1"/>
    </source>
</evidence>
<dbReference type="Pfam" id="PF00534">
    <property type="entry name" value="Glycos_transf_1"/>
    <property type="match status" value="1"/>
</dbReference>
<gene>
    <name evidence="3" type="ORF">EZI54_17075</name>
</gene>
<name>A0ABY1ZJB3_9GAMM</name>
<dbReference type="InterPro" id="IPR001296">
    <property type="entry name" value="Glyco_trans_1"/>
</dbReference>
<feature type="domain" description="Glycosyltransferase subfamily 4-like N-terminal" evidence="2">
    <location>
        <begin position="22"/>
        <end position="186"/>
    </location>
</feature>
<dbReference type="RefSeq" id="WP_131483090.1">
    <property type="nucleotide sequence ID" value="NZ_SJDL01000030.1"/>
</dbReference>
<protein>
    <submittedName>
        <fullName evidence="3">Glycosyltransferase family 1 protein</fullName>
    </submittedName>
</protein>
<comment type="caution">
    <text evidence="3">The sequence shown here is derived from an EMBL/GenBank/DDBJ whole genome shotgun (WGS) entry which is preliminary data.</text>
</comment>